<dbReference type="PANTHER" id="PTHR31207:SF35">
    <property type="entry name" value="PROLAMIN-LIKE DOMAIN-CONTAINING PROTEIN"/>
    <property type="match status" value="1"/>
</dbReference>
<dbReference type="AlphaFoldDB" id="A0ABD3AVK4"/>
<dbReference type="Pfam" id="PF05617">
    <property type="entry name" value="Prolamin_like"/>
    <property type="match status" value="1"/>
</dbReference>
<comment type="caution">
    <text evidence="5">The sequence shown here is derived from an EMBL/GenBank/DDBJ whole genome shotgun (WGS) entry which is preliminary data.</text>
</comment>
<keyword evidence="6" id="KW-1185">Reference proteome</keyword>
<name>A0ABD3AVK4_9GENT</name>
<proteinExistence type="predicted"/>
<evidence type="ECO:0000313" key="6">
    <source>
        <dbReference type="Proteomes" id="UP001630127"/>
    </source>
</evidence>
<evidence type="ECO:0000259" key="4">
    <source>
        <dbReference type="Pfam" id="PF05617"/>
    </source>
</evidence>
<feature type="chain" id="PRO_5044865821" description="Prolamin-like domain-containing protein" evidence="3">
    <location>
        <begin position="24"/>
        <end position="163"/>
    </location>
</feature>
<evidence type="ECO:0000313" key="5">
    <source>
        <dbReference type="EMBL" id="KAL3535259.1"/>
    </source>
</evidence>
<dbReference type="PANTHER" id="PTHR31207">
    <property type="entry name" value="ECA1 GAMETOGENESIS FAMILY PROTEIN (DUF784)-RELATED-RELATED"/>
    <property type="match status" value="1"/>
</dbReference>
<gene>
    <name evidence="5" type="ORF">ACH5RR_003720</name>
</gene>
<accession>A0ABD3AVK4</accession>
<reference evidence="5 6" key="1">
    <citation type="submission" date="2024-11" db="EMBL/GenBank/DDBJ databases">
        <title>A near-complete genome assembly of Cinchona calisaya.</title>
        <authorList>
            <person name="Lian D.C."/>
            <person name="Zhao X.W."/>
            <person name="Wei L."/>
        </authorList>
    </citation>
    <scope>NUCLEOTIDE SEQUENCE [LARGE SCALE GENOMIC DNA]</scope>
    <source>
        <tissue evidence="5">Nenye</tissue>
    </source>
</reference>
<feature type="signal peptide" evidence="3">
    <location>
        <begin position="1"/>
        <end position="23"/>
    </location>
</feature>
<dbReference type="InterPro" id="IPR040220">
    <property type="entry name" value="DD11"/>
</dbReference>
<organism evidence="5 6">
    <name type="scientific">Cinchona calisaya</name>
    <dbReference type="NCBI Taxonomy" id="153742"/>
    <lineage>
        <taxon>Eukaryota</taxon>
        <taxon>Viridiplantae</taxon>
        <taxon>Streptophyta</taxon>
        <taxon>Embryophyta</taxon>
        <taxon>Tracheophyta</taxon>
        <taxon>Spermatophyta</taxon>
        <taxon>Magnoliopsida</taxon>
        <taxon>eudicotyledons</taxon>
        <taxon>Gunneridae</taxon>
        <taxon>Pentapetalae</taxon>
        <taxon>asterids</taxon>
        <taxon>lamiids</taxon>
        <taxon>Gentianales</taxon>
        <taxon>Rubiaceae</taxon>
        <taxon>Cinchonoideae</taxon>
        <taxon>Cinchoneae</taxon>
        <taxon>Cinchona</taxon>
    </lineage>
</organism>
<feature type="region of interest" description="Disordered" evidence="2">
    <location>
        <begin position="26"/>
        <end position="58"/>
    </location>
</feature>
<dbReference type="InterPro" id="IPR008502">
    <property type="entry name" value="Prolamin-like"/>
</dbReference>
<dbReference type="Proteomes" id="UP001630127">
    <property type="component" value="Unassembled WGS sequence"/>
</dbReference>
<evidence type="ECO:0000256" key="2">
    <source>
        <dbReference type="SAM" id="MobiDB-lite"/>
    </source>
</evidence>
<evidence type="ECO:0000256" key="3">
    <source>
        <dbReference type="SAM" id="SignalP"/>
    </source>
</evidence>
<protein>
    <recommendedName>
        <fullName evidence="4">Prolamin-like domain-containing protein</fullName>
    </recommendedName>
</protein>
<dbReference type="EMBL" id="JBJUIK010000002">
    <property type="protein sequence ID" value="KAL3535259.1"/>
    <property type="molecule type" value="Genomic_DNA"/>
</dbReference>
<evidence type="ECO:0000256" key="1">
    <source>
        <dbReference type="ARBA" id="ARBA00022729"/>
    </source>
</evidence>
<feature type="domain" description="Prolamin-like" evidence="4">
    <location>
        <begin position="75"/>
        <end position="145"/>
    </location>
</feature>
<sequence>MVKLGVSSILAALIIGSALMAMAQPGPDQNPKVLPQPKNNNHPHNNRSAKPPSSKSPRVVYLDSIPQKVKDYVDNCTKNVTDDCGEEIVGSLFSARKVHSKCCNELVNIGEKCHKTLVNVLSGSPDVKQSAGVLKANGHKVFSYCVRLVKKEHEKNHKGPARP</sequence>
<keyword evidence="1 3" id="KW-0732">Signal</keyword>